<dbReference type="GO" id="GO:0046872">
    <property type="term" value="F:metal ion binding"/>
    <property type="evidence" value="ECO:0007669"/>
    <property type="project" value="UniProtKB-UniRule"/>
</dbReference>
<feature type="transmembrane region" description="Helical" evidence="14">
    <location>
        <begin position="180"/>
        <end position="202"/>
    </location>
</feature>
<keyword evidence="7 13" id="KW-0862">Zinc</keyword>
<dbReference type="FunFam" id="3.30.2010.10:FF:000002">
    <property type="entry name" value="CAAX prenyl protease"/>
    <property type="match status" value="1"/>
</dbReference>
<evidence type="ECO:0000256" key="2">
    <source>
        <dbReference type="ARBA" id="ARBA00022670"/>
    </source>
</evidence>
<evidence type="ECO:0000256" key="1">
    <source>
        <dbReference type="ARBA" id="ARBA00004477"/>
    </source>
</evidence>
<dbReference type="InterPro" id="IPR027057">
    <property type="entry name" value="CAXX_Prtase_1"/>
</dbReference>
<feature type="binding site" evidence="13">
    <location>
        <position position="391"/>
    </location>
    <ligand>
        <name>Zn(2+)</name>
        <dbReference type="ChEBI" id="CHEBI:29105"/>
        <note>catalytic</note>
    </ligand>
</feature>
<dbReference type="GO" id="GO:0071586">
    <property type="term" value="P:CAAX-box protein processing"/>
    <property type="evidence" value="ECO:0007669"/>
    <property type="project" value="UniProtKB-UniRule"/>
</dbReference>
<keyword evidence="6 14" id="KW-0256">Endoplasmic reticulum</keyword>
<name>A0A067CRD7_SAPPC</name>
<feature type="active site" evidence="12">
    <location>
        <position position="309"/>
    </location>
</feature>
<evidence type="ECO:0000313" key="18">
    <source>
        <dbReference type="Proteomes" id="UP000030745"/>
    </source>
</evidence>
<organism evidence="17 18">
    <name type="scientific">Saprolegnia parasitica (strain CBS 223.65)</name>
    <dbReference type="NCBI Taxonomy" id="695850"/>
    <lineage>
        <taxon>Eukaryota</taxon>
        <taxon>Sar</taxon>
        <taxon>Stramenopiles</taxon>
        <taxon>Oomycota</taxon>
        <taxon>Saprolegniomycetes</taxon>
        <taxon>Saprolegniales</taxon>
        <taxon>Saprolegniaceae</taxon>
        <taxon>Saprolegnia</taxon>
    </lineage>
</organism>
<proteinExistence type="inferred from homology"/>
<dbReference type="OMA" id="FVIEEKF"/>
<dbReference type="VEuPathDB" id="FungiDB:SPRG_01888"/>
<feature type="transmembrane region" description="Helical" evidence="14">
    <location>
        <begin position="315"/>
        <end position="337"/>
    </location>
</feature>
<gene>
    <name evidence="17" type="ORF">SPRG_01888</name>
</gene>
<evidence type="ECO:0000259" key="15">
    <source>
        <dbReference type="Pfam" id="PF01435"/>
    </source>
</evidence>
<evidence type="ECO:0000256" key="11">
    <source>
        <dbReference type="ARBA" id="ARBA00044456"/>
    </source>
</evidence>
<feature type="active site" description="Proton donor" evidence="12">
    <location>
        <position position="395"/>
    </location>
</feature>
<comment type="similarity">
    <text evidence="14">Belongs to the peptidase M48A family.</text>
</comment>
<evidence type="ECO:0000256" key="8">
    <source>
        <dbReference type="ARBA" id="ARBA00022989"/>
    </source>
</evidence>
<dbReference type="PANTHER" id="PTHR10120">
    <property type="entry name" value="CAAX PRENYL PROTEASE 1"/>
    <property type="match status" value="1"/>
</dbReference>
<evidence type="ECO:0000256" key="6">
    <source>
        <dbReference type="ARBA" id="ARBA00022824"/>
    </source>
</evidence>
<evidence type="ECO:0000256" key="12">
    <source>
        <dbReference type="PIRSR" id="PIRSR627057-1"/>
    </source>
</evidence>
<keyword evidence="9 14" id="KW-0482">Metalloprotease</keyword>
<keyword evidence="18" id="KW-1185">Reference proteome</keyword>
<keyword evidence="2 14" id="KW-0645">Protease</keyword>
<keyword evidence="5 14" id="KW-0378">Hydrolase</keyword>
<dbReference type="GO" id="GO:0005789">
    <property type="term" value="C:endoplasmic reticulum membrane"/>
    <property type="evidence" value="ECO:0007669"/>
    <property type="project" value="UniProtKB-SubCell"/>
</dbReference>
<keyword evidence="10 14" id="KW-0472">Membrane</keyword>
<comment type="function">
    <text evidence="14">Proteolytically removes the C-terminal three residues of farnesylated proteins.</text>
</comment>
<comment type="subcellular location">
    <subcellularLocation>
        <location evidence="1 14">Endoplasmic reticulum membrane</location>
        <topology evidence="1 14">Multi-pass membrane protein</topology>
    </subcellularLocation>
</comment>
<protein>
    <recommendedName>
        <fullName evidence="14">CAAX prenyl protease</fullName>
        <ecNumber evidence="14">3.4.24.84</ecNumber>
    </recommendedName>
</protein>
<accession>A0A067CRD7</accession>
<dbReference type="RefSeq" id="XP_012195844.1">
    <property type="nucleotide sequence ID" value="XM_012340454.1"/>
</dbReference>
<feature type="binding site" evidence="13">
    <location>
        <position position="312"/>
    </location>
    <ligand>
        <name>Zn(2+)</name>
        <dbReference type="ChEBI" id="CHEBI:29105"/>
        <note>catalytic</note>
    </ligand>
</feature>
<evidence type="ECO:0000256" key="7">
    <source>
        <dbReference type="ARBA" id="ARBA00022833"/>
    </source>
</evidence>
<dbReference type="InterPro" id="IPR032456">
    <property type="entry name" value="Peptidase_M48_N"/>
</dbReference>
<evidence type="ECO:0000256" key="13">
    <source>
        <dbReference type="PIRSR" id="PIRSR627057-2"/>
    </source>
</evidence>
<feature type="transmembrane region" description="Helical" evidence="14">
    <location>
        <begin position="349"/>
        <end position="372"/>
    </location>
</feature>
<reference evidence="17 18" key="1">
    <citation type="journal article" date="2013" name="PLoS Genet.">
        <title>Distinctive expansion of potential virulence genes in the genome of the oomycete fish pathogen Saprolegnia parasitica.</title>
        <authorList>
            <person name="Jiang R.H."/>
            <person name="de Bruijn I."/>
            <person name="Haas B.J."/>
            <person name="Belmonte R."/>
            <person name="Lobach L."/>
            <person name="Christie J."/>
            <person name="van den Ackerveken G."/>
            <person name="Bottin A."/>
            <person name="Bulone V."/>
            <person name="Diaz-Moreno S.M."/>
            <person name="Dumas B."/>
            <person name="Fan L."/>
            <person name="Gaulin E."/>
            <person name="Govers F."/>
            <person name="Grenville-Briggs L.J."/>
            <person name="Horner N.R."/>
            <person name="Levin J.Z."/>
            <person name="Mammella M."/>
            <person name="Meijer H.J."/>
            <person name="Morris P."/>
            <person name="Nusbaum C."/>
            <person name="Oome S."/>
            <person name="Phillips A.J."/>
            <person name="van Rooyen D."/>
            <person name="Rzeszutek E."/>
            <person name="Saraiva M."/>
            <person name="Secombes C.J."/>
            <person name="Seidl M.F."/>
            <person name="Snel B."/>
            <person name="Stassen J.H."/>
            <person name="Sykes S."/>
            <person name="Tripathy S."/>
            <person name="van den Berg H."/>
            <person name="Vega-Arreguin J.C."/>
            <person name="Wawra S."/>
            <person name="Young S.K."/>
            <person name="Zeng Q."/>
            <person name="Dieguez-Uribeondo J."/>
            <person name="Russ C."/>
            <person name="Tyler B.M."/>
            <person name="van West P."/>
        </authorList>
    </citation>
    <scope>NUCLEOTIDE SEQUENCE [LARGE SCALE GENOMIC DNA]</scope>
    <source>
        <strain evidence="17 18">CBS 223.65</strain>
    </source>
</reference>
<keyword evidence="8 14" id="KW-1133">Transmembrane helix</keyword>
<keyword evidence="4 13" id="KW-0479">Metal-binding</keyword>
<evidence type="ECO:0000256" key="5">
    <source>
        <dbReference type="ARBA" id="ARBA00022801"/>
    </source>
</evidence>
<dbReference type="Proteomes" id="UP000030745">
    <property type="component" value="Unassembled WGS sequence"/>
</dbReference>
<dbReference type="GO" id="GO:0004222">
    <property type="term" value="F:metalloendopeptidase activity"/>
    <property type="evidence" value="ECO:0007669"/>
    <property type="project" value="UniProtKB-UniRule"/>
</dbReference>
<dbReference type="CDD" id="cd07343">
    <property type="entry name" value="M48A_Zmpste24p_like"/>
    <property type="match status" value="1"/>
</dbReference>
<dbReference type="Pfam" id="PF16491">
    <property type="entry name" value="Peptidase_M48_N"/>
    <property type="match status" value="1"/>
</dbReference>
<evidence type="ECO:0000259" key="16">
    <source>
        <dbReference type="Pfam" id="PF16491"/>
    </source>
</evidence>
<evidence type="ECO:0000313" key="17">
    <source>
        <dbReference type="EMBL" id="KDO33073.1"/>
    </source>
</evidence>
<dbReference type="GeneID" id="24124466"/>
<dbReference type="OrthoDB" id="360839at2759"/>
<dbReference type="KEGG" id="spar:SPRG_01888"/>
<feature type="domain" description="CAAX prenyl protease 1 N-terminal" evidence="16">
    <location>
        <begin position="41"/>
        <end position="235"/>
    </location>
</feature>
<dbReference type="EC" id="3.4.24.84" evidence="14"/>
<dbReference type="Pfam" id="PF01435">
    <property type="entry name" value="Peptidase_M48"/>
    <property type="match status" value="1"/>
</dbReference>
<feature type="binding site" evidence="13">
    <location>
        <position position="308"/>
    </location>
    <ligand>
        <name>Zn(2+)</name>
        <dbReference type="ChEBI" id="CHEBI:29105"/>
        <note>catalytic</note>
    </ligand>
</feature>
<evidence type="ECO:0000256" key="10">
    <source>
        <dbReference type="ARBA" id="ARBA00023136"/>
    </source>
</evidence>
<sequence length="453" mass="50661">MVAPWFYEEGWAPSPVPYLEGTLVFVVAVYAFETYLDYRQHAKLHETSLPHALASAIAHIDDASDAKAPSLLAQTQAKFEKSRVYSLDKSRFGFVSGAIHELEGVLLLLGGYLPFMWALSGRLAGAYGEIPQSLLFAVLTSLKDVVFNIPFELYSVFVLEERHGFNKQTLRLFCTDKLQGLALSAVFGLPLLAALLALIQWGGDAFVLYVWLLTFGFTLLMLTIYPVLIMPLFNTFTPLPDGPLRRRIEALAAQLRFPLTKLFVCDGSKRSSHSNAYMYGFFHSKRIVLFDTLLTQASDDEIVAILGHELGHWKLWHTLQGFAFQQVYVVALFYVFGRCMHDVALFRSFGFAATTPALPVMIGLTLFAQTLWAPVDKILSFLLTYNTRRNEFAADAFAVQLGHADALQSGLTKISLENLANMNPDPMYSAYHYSHPPLLERLSAIGAVKHKML</sequence>
<dbReference type="AlphaFoldDB" id="A0A067CRD7"/>
<comment type="catalytic activity">
    <reaction evidence="11 14">
        <text>Hydrolyzes the peptide bond -P2-(S-farnesyl or geranylgeranyl)C-P1'-P2'-P3'-COOH where P1' and P2' are amino acids with aliphatic side chains and P3' is any C-terminal residue.</text>
        <dbReference type="EC" id="3.4.24.84"/>
    </reaction>
</comment>
<dbReference type="InterPro" id="IPR001915">
    <property type="entry name" value="Peptidase_M48"/>
</dbReference>
<comment type="cofactor">
    <cofactor evidence="13 14">
        <name>Zn(2+)</name>
        <dbReference type="ChEBI" id="CHEBI:29105"/>
    </cofactor>
    <text evidence="13 14">Binds 1 zinc ion per subunit.</text>
</comment>
<feature type="transmembrane region" description="Helical" evidence="14">
    <location>
        <begin position="16"/>
        <end position="36"/>
    </location>
</feature>
<dbReference type="STRING" id="695850.A0A067CRD7"/>
<feature type="domain" description="Peptidase M48" evidence="15">
    <location>
        <begin position="239"/>
        <end position="446"/>
    </location>
</feature>
<evidence type="ECO:0000256" key="14">
    <source>
        <dbReference type="RuleBase" id="RU366005"/>
    </source>
</evidence>
<evidence type="ECO:0000256" key="3">
    <source>
        <dbReference type="ARBA" id="ARBA00022692"/>
    </source>
</evidence>
<evidence type="ECO:0000256" key="9">
    <source>
        <dbReference type="ARBA" id="ARBA00023049"/>
    </source>
</evidence>
<feature type="transmembrane region" description="Helical" evidence="14">
    <location>
        <begin position="208"/>
        <end position="228"/>
    </location>
</feature>
<evidence type="ECO:0000256" key="4">
    <source>
        <dbReference type="ARBA" id="ARBA00022723"/>
    </source>
</evidence>
<dbReference type="EMBL" id="KK583193">
    <property type="protein sequence ID" value="KDO33073.1"/>
    <property type="molecule type" value="Genomic_DNA"/>
</dbReference>
<dbReference type="Gene3D" id="3.30.2010.10">
    <property type="entry name" value="Metalloproteases ('zincins'), catalytic domain"/>
    <property type="match status" value="1"/>
</dbReference>
<keyword evidence="3 14" id="KW-0812">Transmembrane</keyword>